<keyword evidence="3" id="KW-0804">Transcription</keyword>
<dbReference type="PANTHER" id="PTHR30136">
    <property type="entry name" value="HELIX-TURN-HELIX TRANSCRIPTIONAL REGULATOR, ICLR FAMILY"/>
    <property type="match status" value="1"/>
</dbReference>
<dbReference type="SUPFAM" id="SSF46785">
    <property type="entry name" value="Winged helix' DNA-binding domain"/>
    <property type="match status" value="1"/>
</dbReference>
<evidence type="ECO:0000313" key="7">
    <source>
        <dbReference type="Proteomes" id="UP000199079"/>
    </source>
</evidence>
<dbReference type="InterPro" id="IPR036390">
    <property type="entry name" value="WH_DNA-bd_sf"/>
</dbReference>
<dbReference type="OrthoDB" id="14763at2157"/>
<feature type="domain" description="IclR-ED" evidence="5">
    <location>
        <begin position="70"/>
        <end position="263"/>
    </location>
</feature>
<dbReference type="AlphaFoldDB" id="A0A1H3E9B3"/>
<keyword evidence="7" id="KW-1185">Reference proteome</keyword>
<name>A0A1H3E9B3_9EURY</name>
<keyword evidence="1" id="KW-0805">Transcription regulation</keyword>
<dbReference type="Proteomes" id="UP000199079">
    <property type="component" value="Unassembled WGS sequence"/>
</dbReference>
<organism evidence="6 7">
    <name type="scientific">Halopenitus persicus</name>
    <dbReference type="NCBI Taxonomy" id="1048396"/>
    <lineage>
        <taxon>Archaea</taxon>
        <taxon>Methanobacteriati</taxon>
        <taxon>Methanobacteriota</taxon>
        <taxon>Stenosarchaea group</taxon>
        <taxon>Halobacteria</taxon>
        <taxon>Halobacteriales</taxon>
        <taxon>Haloferacaceae</taxon>
        <taxon>Halopenitus</taxon>
    </lineage>
</organism>
<dbReference type="EMBL" id="FNPC01000001">
    <property type="protein sequence ID" value="SDX74479.1"/>
    <property type="molecule type" value="Genomic_DNA"/>
</dbReference>
<dbReference type="GO" id="GO:0003677">
    <property type="term" value="F:DNA binding"/>
    <property type="evidence" value="ECO:0007669"/>
    <property type="project" value="UniProtKB-KW"/>
</dbReference>
<gene>
    <name evidence="6" type="ORF">SAMN05216564_101313</name>
</gene>
<evidence type="ECO:0000256" key="3">
    <source>
        <dbReference type="ARBA" id="ARBA00023163"/>
    </source>
</evidence>
<dbReference type="InterPro" id="IPR036388">
    <property type="entry name" value="WH-like_DNA-bd_sf"/>
</dbReference>
<dbReference type="RefSeq" id="WP_092730411.1">
    <property type="nucleotide sequence ID" value="NZ_FNPC01000001.1"/>
</dbReference>
<keyword evidence="2" id="KW-0238">DNA-binding</keyword>
<reference evidence="7" key="1">
    <citation type="submission" date="2016-10" db="EMBL/GenBank/DDBJ databases">
        <authorList>
            <person name="Varghese N."/>
            <person name="Submissions S."/>
        </authorList>
    </citation>
    <scope>NUCLEOTIDE SEQUENCE [LARGE SCALE GENOMIC DNA]</scope>
    <source>
        <strain evidence="7">DC30,IBRC 10041,KCTC 4046</strain>
    </source>
</reference>
<evidence type="ECO:0000256" key="1">
    <source>
        <dbReference type="ARBA" id="ARBA00023015"/>
    </source>
</evidence>
<evidence type="ECO:0000259" key="4">
    <source>
        <dbReference type="PROSITE" id="PS51077"/>
    </source>
</evidence>
<dbReference type="InterPro" id="IPR014757">
    <property type="entry name" value="Tscrpt_reg_IclR_C"/>
</dbReference>
<dbReference type="Gene3D" id="1.10.10.10">
    <property type="entry name" value="Winged helix-like DNA-binding domain superfamily/Winged helix DNA-binding domain"/>
    <property type="match status" value="1"/>
</dbReference>
<evidence type="ECO:0000313" key="6">
    <source>
        <dbReference type="EMBL" id="SDX74479.1"/>
    </source>
</evidence>
<dbReference type="GO" id="GO:0045892">
    <property type="term" value="P:negative regulation of DNA-templated transcription"/>
    <property type="evidence" value="ECO:0007669"/>
    <property type="project" value="TreeGrafter"/>
</dbReference>
<feature type="domain" description="HTH iclR-type" evidence="4">
    <location>
        <begin position="10"/>
        <end position="69"/>
    </location>
</feature>
<evidence type="ECO:0000256" key="2">
    <source>
        <dbReference type="ARBA" id="ARBA00023125"/>
    </source>
</evidence>
<dbReference type="Gene3D" id="3.30.450.40">
    <property type="match status" value="1"/>
</dbReference>
<dbReference type="PROSITE" id="PS51077">
    <property type="entry name" value="HTH_ICLR"/>
    <property type="match status" value="1"/>
</dbReference>
<sequence length="269" mass="30695">MPTDHNDNILDTTQRSLDIVEFIQDQNGATMADITAELDLVKSTTYKHLQTLRHNGYVVKEGEQYHIGLKFYNLGGYARSRKKQHKLAIETTRELANETREEVDMVVENDGRGLILEESYHPEHRYAASDGGMGNQEYHSGTYYHLHCTASGKALLATMSKERVNEIVDRWGLPRRTENTITSKTELFDELKDIKQRGFAYSDEEAVEGLRAVGHRVKGVSGNTICAISLFGPSYRMTDTRFRKEIPKILRSSVETLEEKILNEMTSEY</sequence>
<evidence type="ECO:0000259" key="5">
    <source>
        <dbReference type="PROSITE" id="PS51078"/>
    </source>
</evidence>
<dbReference type="InterPro" id="IPR050707">
    <property type="entry name" value="HTH_MetabolicPath_Reg"/>
</dbReference>
<dbReference type="InterPro" id="IPR005471">
    <property type="entry name" value="Tscrpt_reg_IclR_N"/>
</dbReference>
<protein>
    <submittedName>
        <fullName evidence="6">Transcriptional regulator, IclR family</fullName>
    </submittedName>
</protein>
<dbReference type="SMART" id="SM00346">
    <property type="entry name" value="HTH_ICLR"/>
    <property type="match status" value="1"/>
</dbReference>
<dbReference type="SUPFAM" id="SSF55781">
    <property type="entry name" value="GAF domain-like"/>
    <property type="match status" value="1"/>
</dbReference>
<proteinExistence type="predicted"/>
<dbReference type="InterPro" id="IPR029016">
    <property type="entry name" value="GAF-like_dom_sf"/>
</dbReference>
<dbReference type="Pfam" id="PF09339">
    <property type="entry name" value="HTH_IclR"/>
    <property type="match status" value="1"/>
</dbReference>
<dbReference type="Pfam" id="PF01614">
    <property type="entry name" value="IclR_C"/>
    <property type="match status" value="1"/>
</dbReference>
<dbReference type="GO" id="GO:0003700">
    <property type="term" value="F:DNA-binding transcription factor activity"/>
    <property type="evidence" value="ECO:0007669"/>
    <property type="project" value="TreeGrafter"/>
</dbReference>
<dbReference type="PANTHER" id="PTHR30136:SF35">
    <property type="entry name" value="HTH-TYPE TRANSCRIPTIONAL REGULATOR RV1719"/>
    <property type="match status" value="1"/>
</dbReference>
<dbReference type="PROSITE" id="PS51078">
    <property type="entry name" value="ICLR_ED"/>
    <property type="match status" value="1"/>
</dbReference>
<accession>A0A1H3E9B3</accession>